<comment type="subcellular location">
    <subcellularLocation>
        <location evidence="1">Cell membrane</location>
        <topology evidence="1">Multi-pass membrane protein</topology>
    </subcellularLocation>
</comment>
<comment type="caution">
    <text evidence="8">The sequence shown here is derived from an EMBL/GenBank/DDBJ whole genome shotgun (WGS) entry which is preliminary data.</text>
</comment>
<feature type="transmembrane region" description="Helical" evidence="6">
    <location>
        <begin position="274"/>
        <end position="297"/>
    </location>
</feature>
<proteinExistence type="predicted"/>
<feature type="transmembrane region" description="Helical" evidence="6">
    <location>
        <begin position="68"/>
        <end position="90"/>
    </location>
</feature>
<reference evidence="9" key="1">
    <citation type="journal article" date="2019" name="Int. J. Syst. Evol. Microbiol.">
        <title>The Global Catalogue of Microorganisms (GCM) 10K type strain sequencing project: providing services to taxonomists for standard genome sequencing and annotation.</title>
        <authorList>
            <consortium name="The Broad Institute Genomics Platform"/>
            <consortium name="The Broad Institute Genome Sequencing Center for Infectious Disease"/>
            <person name="Wu L."/>
            <person name="Ma J."/>
        </authorList>
    </citation>
    <scope>NUCLEOTIDE SEQUENCE [LARGE SCALE GENOMIC DNA]</scope>
    <source>
        <strain evidence="9">CGMCC 1.10131</strain>
    </source>
</reference>
<dbReference type="InterPro" id="IPR050638">
    <property type="entry name" value="AA-Vitamin_Transporters"/>
</dbReference>
<keyword evidence="4 6" id="KW-1133">Transmembrane helix</keyword>
<organism evidence="8 9">
    <name type="scientific">Agarivorans gilvus</name>
    <dbReference type="NCBI Taxonomy" id="680279"/>
    <lineage>
        <taxon>Bacteria</taxon>
        <taxon>Pseudomonadati</taxon>
        <taxon>Pseudomonadota</taxon>
        <taxon>Gammaproteobacteria</taxon>
        <taxon>Alteromonadales</taxon>
        <taxon>Alteromonadaceae</taxon>
        <taxon>Agarivorans</taxon>
    </lineage>
</organism>
<dbReference type="InterPro" id="IPR000620">
    <property type="entry name" value="EamA_dom"/>
</dbReference>
<dbReference type="PANTHER" id="PTHR32322">
    <property type="entry name" value="INNER MEMBRANE TRANSPORTER"/>
    <property type="match status" value="1"/>
</dbReference>
<gene>
    <name evidence="8" type="ORF">GCM10007414_25760</name>
</gene>
<evidence type="ECO:0000259" key="7">
    <source>
        <dbReference type="Pfam" id="PF00892"/>
    </source>
</evidence>
<evidence type="ECO:0000256" key="6">
    <source>
        <dbReference type="SAM" id="Phobius"/>
    </source>
</evidence>
<dbReference type="SUPFAM" id="SSF103481">
    <property type="entry name" value="Multidrug resistance efflux transporter EmrE"/>
    <property type="match status" value="2"/>
</dbReference>
<dbReference type="RefSeq" id="WP_055733223.1">
    <property type="nucleotide sequence ID" value="NZ_BMDY01000015.1"/>
</dbReference>
<feature type="domain" description="EamA" evidence="7">
    <location>
        <begin position="155"/>
        <end position="290"/>
    </location>
</feature>
<feature type="domain" description="EamA" evidence="7">
    <location>
        <begin position="7"/>
        <end position="140"/>
    </location>
</feature>
<dbReference type="Pfam" id="PF00892">
    <property type="entry name" value="EamA"/>
    <property type="match status" value="2"/>
</dbReference>
<dbReference type="PANTHER" id="PTHR32322:SF18">
    <property type="entry name" value="S-ADENOSYLMETHIONINE_S-ADENOSYLHOMOCYSTEINE TRANSPORTER"/>
    <property type="match status" value="1"/>
</dbReference>
<evidence type="ECO:0000256" key="3">
    <source>
        <dbReference type="ARBA" id="ARBA00022692"/>
    </source>
</evidence>
<evidence type="ECO:0000256" key="2">
    <source>
        <dbReference type="ARBA" id="ARBA00022475"/>
    </source>
</evidence>
<feature type="transmembrane region" description="Helical" evidence="6">
    <location>
        <begin position="39"/>
        <end position="56"/>
    </location>
</feature>
<feature type="transmembrane region" description="Helical" evidence="6">
    <location>
        <begin position="126"/>
        <end position="145"/>
    </location>
</feature>
<evidence type="ECO:0000256" key="1">
    <source>
        <dbReference type="ARBA" id="ARBA00004651"/>
    </source>
</evidence>
<protein>
    <recommendedName>
        <fullName evidence="7">EamA domain-containing protein</fullName>
    </recommendedName>
</protein>
<evidence type="ECO:0000313" key="9">
    <source>
        <dbReference type="Proteomes" id="UP000651977"/>
    </source>
</evidence>
<keyword evidence="9" id="KW-1185">Reference proteome</keyword>
<feature type="transmembrane region" description="Helical" evidence="6">
    <location>
        <begin position="96"/>
        <end position="119"/>
    </location>
</feature>
<sequence>MKGRLLAYGLLVLPPLFWAGNFITGRYISEQIPAMSLSYWRWTLAMLIALPLVFSSMWRQRELIVRHWLVISVLACLGVVSFNSCVYIGLQTTTATNALIINSMIPIFILLLSSLCLGYKMSLRQGLGIGLSFLGVLVLLLKGQWQHLSQLRINTGDGWIVLSSLVWALYSIGLRYKPSELSGAAFLGCTLVIGSVVLSPFYWLNLPQAAFPLTHDTLWALAYVAIFPSLLAYLAWNYGVKIVGAGIAGQYIHLMPLFGAILGLGLLGEQLFAYHAWGALFIALGLLVALLPFNGAIRGWFSHFKTH</sequence>
<keyword evidence="3 6" id="KW-0812">Transmembrane</keyword>
<keyword evidence="5 6" id="KW-0472">Membrane</keyword>
<feature type="transmembrane region" description="Helical" evidence="6">
    <location>
        <begin position="248"/>
        <end position="268"/>
    </location>
</feature>
<feature type="transmembrane region" description="Helical" evidence="6">
    <location>
        <begin position="217"/>
        <end position="236"/>
    </location>
</feature>
<feature type="transmembrane region" description="Helical" evidence="6">
    <location>
        <begin position="151"/>
        <end position="172"/>
    </location>
</feature>
<evidence type="ECO:0000256" key="4">
    <source>
        <dbReference type="ARBA" id="ARBA00022989"/>
    </source>
</evidence>
<keyword evidence="2" id="KW-1003">Cell membrane</keyword>
<evidence type="ECO:0000256" key="5">
    <source>
        <dbReference type="ARBA" id="ARBA00023136"/>
    </source>
</evidence>
<dbReference type="InterPro" id="IPR037185">
    <property type="entry name" value="EmrE-like"/>
</dbReference>
<accession>A0ABQ1I2U7</accession>
<evidence type="ECO:0000313" key="8">
    <source>
        <dbReference type="EMBL" id="GGB11168.1"/>
    </source>
</evidence>
<name>A0ABQ1I2U7_9ALTE</name>
<feature type="transmembrane region" description="Helical" evidence="6">
    <location>
        <begin position="184"/>
        <end position="205"/>
    </location>
</feature>
<dbReference type="Proteomes" id="UP000651977">
    <property type="component" value="Unassembled WGS sequence"/>
</dbReference>
<dbReference type="EMBL" id="BMDY01000015">
    <property type="protein sequence ID" value="GGB11168.1"/>
    <property type="molecule type" value="Genomic_DNA"/>
</dbReference>